<dbReference type="EMBL" id="UHHS01000001">
    <property type="protein sequence ID" value="SUO77307.1"/>
    <property type="molecule type" value="Genomic_DNA"/>
</dbReference>
<dbReference type="Proteomes" id="UP000254098">
    <property type="component" value="Unassembled WGS sequence"/>
</dbReference>
<accession>A0ABD7NBN4</accession>
<dbReference type="AlphaFoldDB" id="A0ABD7NBN4"/>
<organism evidence="1 2">
    <name type="scientific">Streptococcus viridans</name>
    <dbReference type="NCBI Taxonomy" id="78535"/>
    <lineage>
        <taxon>Bacteria</taxon>
        <taxon>Bacillati</taxon>
        <taxon>Bacillota</taxon>
        <taxon>Bacilli</taxon>
        <taxon>Lactobacillales</taxon>
        <taxon>Streptococcaceae</taxon>
        <taxon>Streptococcus</taxon>
    </lineage>
</organism>
<keyword evidence="2" id="KW-1185">Reference proteome</keyword>
<evidence type="ECO:0000313" key="1">
    <source>
        <dbReference type="EMBL" id="SUO77307.1"/>
    </source>
</evidence>
<name>A0ABD7NBN4_9STRE</name>
<reference evidence="1 2" key="1">
    <citation type="submission" date="2018-06" db="EMBL/GenBank/DDBJ databases">
        <authorList>
            <consortium name="Pathogen Informatics"/>
            <person name="Doyle S."/>
        </authorList>
    </citation>
    <scope>NUCLEOTIDE SEQUENCE [LARGE SCALE GENOMIC DNA]</scope>
    <source>
        <strain evidence="1 2">NCTC1080</strain>
    </source>
</reference>
<sequence>MSYEMDTIIKKRKQVTGNQLMTSLLLGRWWLIFLKLVDSAKQVYLIAILTKARKTINPNFSSAYQNDNFTTLMIKFNRKTLKFYKEKPISTLDENDFLG</sequence>
<protein>
    <submittedName>
        <fullName evidence="1">Uncharacterized protein</fullName>
    </submittedName>
</protein>
<evidence type="ECO:0000313" key="2">
    <source>
        <dbReference type="Proteomes" id="UP000254098"/>
    </source>
</evidence>
<proteinExistence type="predicted"/>
<gene>
    <name evidence="1" type="ORF">NCTC1080_00138</name>
</gene>
<comment type="caution">
    <text evidence="1">The sequence shown here is derived from an EMBL/GenBank/DDBJ whole genome shotgun (WGS) entry which is preliminary data.</text>
</comment>